<keyword evidence="1" id="KW-1133">Transmembrane helix</keyword>
<dbReference type="RefSeq" id="XP_009777294.1">
    <property type="nucleotide sequence ID" value="XM_009778992.1"/>
</dbReference>
<dbReference type="AlphaFoldDB" id="A0A1U7WRI3"/>
<evidence type="ECO:0000256" key="1">
    <source>
        <dbReference type="SAM" id="Phobius"/>
    </source>
</evidence>
<dbReference type="STRING" id="4096.A0A1U7WRI3"/>
<feature type="transmembrane region" description="Helical" evidence="1">
    <location>
        <begin position="138"/>
        <end position="158"/>
    </location>
</feature>
<reference evidence="2" key="1">
    <citation type="journal article" date="2013" name="Genome Biol.">
        <title>Reference genomes and transcriptomes of Nicotiana sylvestris and Nicotiana tomentosiformis.</title>
        <authorList>
            <person name="Sierro N."/>
            <person name="Battey J.N."/>
            <person name="Ouadi S."/>
            <person name="Bovet L."/>
            <person name="Goepfert S."/>
            <person name="Bakaher N."/>
            <person name="Peitsch M.C."/>
            <person name="Ivanov N.V."/>
        </authorList>
    </citation>
    <scope>NUCLEOTIDE SEQUENCE [LARGE SCALE GENOMIC DNA]</scope>
</reference>
<keyword evidence="1" id="KW-0472">Membrane</keyword>
<sequence length="160" mass="18361">MHTFEWVVDTFSIVEKVTENSEEESMLPLPTRLNMVSFADIEKQFPGDEFDLVAVVANCGTMKYQGSENRRFQEVILIDDKAKDKKEMLIEYTLKSTSESPSTLNVAPFEDEIVPISSIPSQYTVNILKHMTQALHRLFFCFYIGLEIASCELFYVVITK</sequence>
<evidence type="ECO:0000313" key="2">
    <source>
        <dbReference type="Proteomes" id="UP000189701"/>
    </source>
</evidence>
<name>A0A1U7WRI3_NICSY</name>
<proteinExistence type="predicted"/>
<evidence type="ECO:0000313" key="3">
    <source>
        <dbReference type="RefSeq" id="XP_009777294.1"/>
    </source>
</evidence>
<gene>
    <name evidence="3" type="primary">LOC104226898</name>
</gene>
<accession>A0A1U7WRI3</accession>
<keyword evidence="2" id="KW-1185">Reference proteome</keyword>
<reference evidence="3" key="2">
    <citation type="submission" date="2025-08" db="UniProtKB">
        <authorList>
            <consortium name="RefSeq"/>
        </authorList>
    </citation>
    <scope>IDENTIFICATION</scope>
    <source>
        <tissue evidence="3">Leaf</tissue>
    </source>
</reference>
<dbReference type="Proteomes" id="UP000189701">
    <property type="component" value="Unplaced"/>
</dbReference>
<organism evidence="2 3">
    <name type="scientific">Nicotiana sylvestris</name>
    <name type="common">Wood tobacco</name>
    <name type="synonym">South American tobacco</name>
    <dbReference type="NCBI Taxonomy" id="4096"/>
    <lineage>
        <taxon>Eukaryota</taxon>
        <taxon>Viridiplantae</taxon>
        <taxon>Streptophyta</taxon>
        <taxon>Embryophyta</taxon>
        <taxon>Tracheophyta</taxon>
        <taxon>Spermatophyta</taxon>
        <taxon>Magnoliopsida</taxon>
        <taxon>eudicotyledons</taxon>
        <taxon>Gunneridae</taxon>
        <taxon>Pentapetalae</taxon>
        <taxon>asterids</taxon>
        <taxon>lamiids</taxon>
        <taxon>Solanales</taxon>
        <taxon>Solanaceae</taxon>
        <taxon>Nicotianoideae</taxon>
        <taxon>Nicotianeae</taxon>
        <taxon>Nicotiana</taxon>
    </lineage>
</organism>
<protein>
    <submittedName>
        <fullName evidence="3">Uncharacterized protein LOC104226898</fullName>
    </submittedName>
</protein>
<keyword evidence="1" id="KW-0812">Transmembrane</keyword>